<dbReference type="GeneID" id="112294664"/>
<dbReference type="PANTHER" id="PTHR46826">
    <property type="match status" value="1"/>
</dbReference>
<dbReference type="PANTHER" id="PTHR46826:SF1">
    <property type="entry name" value="TVP38_TMEM64 FAMILY MEMBRANE PROTEIN YDJX"/>
    <property type="match status" value="1"/>
</dbReference>
<name>A0A2K1J326_PHYPA</name>
<feature type="transmembrane region" description="Helical" evidence="2">
    <location>
        <begin position="209"/>
        <end position="229"/>
    </location>
</feature>
<dbReference type="AlphaFoldDB" id="A0A2K1J326"/>
<evidence type="ECO:0000256" key="2">
    <source>
        <dbReference type="SAM" id="Phobius"/>
    </source>
</evidence>
<evidence type="ECO:0000313" key="6">
    <source>
        <dbReference type="Proteomes" id="UP000006727"/>
    </source>
</evidence>
<dbReference type="Gramene" id="Pp3c17_7510V3.1">
    <property type="protein sequence ID" value="Pp3c17_7510V3.1"/>
    <property type="gene ID" value="Pp3c17_7510"/>
</dbReference>
<dbReference type="PaxDb" id="3218-PP1S277_37V6.1"/>
<evidence type="ECO:0000313" key="5">
    <source>
        <dbReference type="EnsemblPlants" id="Pp3c17_7510V3.1"/>
    </source>
</evidence>
<feature type="transmembrane region" description="Helical" evidence="2">
    <location>
        <begin position="406"/>
        <end position="424"/>
    </location>
</feature>
<dbReference type="OrthoDB" id="166803at2759"/>
<keyword evidence="6" id="KW-1185">Reference proteome</keyword>
<keyword evidence="2" id="KW-1133">Transmembrane helix</keyword>
<dbReference type="Pfam" id="PF09335">
    <property type="entry name" value="VTT_dom"/>
    <property type="match status" value="1"/>
</dbReference>
<evidence type="ECO:0000259" key="3">
    <source>
        <dbReference type="Pfam" id="PF09335"/>
    </source>
</evidence>
<sequence>MAATLLSGALSFHVGVQRQSSRQECQGDLAMARTLASGTVSGSYRASSLSSSSPCVAEIALSAQLRTGLSAMLGGGKTSFRGLIASPQLYSCLPLFLSTDNVFRQHIRGDLLQRSRNRGRSIRVDSLKDSQREIVHETDEQSKQIELGLPLSANENGNSESKEAHSSESPEEVIDFLAAKADEEDVSLKEEVKAEEDEEGMSGTIKGTIIATVLLLAFVGAFGVLGVVYKEQINDILTQFSDFLEGYGPAGYALFIVAYAGLEVLAIPAVPLTMSAGLLFGTLYGTILVSIAGTLAATVAFLVARYFARDRILKLAQNNPKFLAIDKAIGADGFRVVTLLRLSPLLPFSLGNYLYGLTSVELVPYVLGSWLGMLPGTWAYVSAGAIGRAFIKQEADAVFPGGPESYWTLGIGFVATIFAASYVGRLAKNAMKDIENDTQK</sequence>
<keyword evidence="2" id="KW-0812">Transmembrane</keyword>
<dbReference type="KEGG" id="ppp:112294664"/>
<dbReference type="Proteomes" id="UP000006727">
    <property type="component" value="Chromosome 17"/>
</dbReference>
<reference evidence="4 6" key="2">
    <citation type="journal article" date="2018" name="Plant J.">
        <title>The Physcomitrella patens chromosome-scale assembly reveals moss genome structure and evolution.</title>
        <authorList>
            <person name="Lang D."/>
            <person name="Ullrich K.K."/>
            <person name="Murat F."/>
            <person name="Fuchs J."/>
            <person name="Jenkins J."/>
            <person name="Haas F.B."/>
            <person name="Piednoel M."/>
            <person name="Gundlach H."/>
            <person name="Van Bel M."/>
            <person name="Meyberg R."/>
            <person name="Vives C."/>
            <person name="Morata J."/>
            <person name="Symeonidi A."/>
            <person name="Hiss M."/>
            <person name="Muchero W."/>
            <person name="Kamisugi Y."/>
            <person name="Saleh O."/>
            <person name="Blanc G."/>
            <person name="Decker E.L."/>
            <person name="van Gessel N."/>
            <person name="Grimwood J."/>
            <person name="Hayes R.D."/>
            <person name="Graham S.W."/>
            <person name="Gunter L.E."/>
            <person name="McDaniel S.F."/>
            <person name="Hoernstein S.N.W."/>
            <person name="Larsson A."/>
            <person name="Li F.W."/>
            <person name="Perroud P.F."/>
            <person name="Phillips J."/>
            <person name="Ranjan P."/>
            <person name="Rokshar D.S."/>
            <person name="Rothfels C.J."/>
            <person name="Schneider L."/>
            <person name="Shu S."/>
            <person name="Stevenson D.W."/>
            <person name="Thummler F."/>
            <person name="Tillich M."/>
            <person name="Villarreal Aguilar J.C."/>
            <person name="Widiez T."/>
            <person name="Wong G.K."/>
            <person name="Wymore A."/>
            <person name="Zhang Y."/>
            <person name="Zimmer A.D."/>
            <person name="Quatrano R.S."/>
            <person name="Mayer K.F.X."/>
            <person name="Goodstein D."/>
            <person name="Casacuberta J.M."/>
            <person name="Vandepoele K."/>
            <person name="Reski R."/>
            <person name="Cuming A.C."/>
            <person name="Tuskan G.A."/>
            <person name="Maumus F."/>
            <person name="Salse J."/>
            <person name="Schmutz J."/>
            <person name="Rensing S.A."/>
        </authorList>
    </citation>
    <scope>NUCLEOTIDE SEQUENCE [LARGE SCALE GENOMIC DNA]</scope>
    <source>
        <strain evidence="5 6">cv. Gransden 2004</strain>
    </source>
</reference>
<evidence type="ECO:0000256" key="1">
    <source>
        <dbReference type="SAM" id="MobiDB-lite"/>
    </source>
</evidence>
<keyword evidence="2" id="KW-0472">Membrane</keyword>
<accession>A0A2K1J326</accession>
<dbReference type="FunCoup" id="A0A2K1J326">
    <property type="interactions" value="1030"/>
</dbReference>
<proteinExistence type="predicted"/>
<protein>
    <recommendedName>
        <fullName evidence="3">VTT domain-containing protein</fullName>
    </recommendedName>
</protein>
<evidence type="ECO:0000313" key="4">
    <source>
        <dbReference type="EMBL" id="PNR35924.1"/>
    </source>
</evidence>
<feature type="transmembrane region" description="Helical" evidence="2">
    <location>
        <begin position="282"/>
        <end position="304"/>
    </location>
</feature>
<gene>
    <name evidence="5" type="primary">LOC112294664</name>
    <name evidence="4" type="ORF">PHYPA_021774</name>
</gene>
<dbReference type="STRING" id="3218.A0A2K1J326"/>
<dbReference type="EnsemblPlants" id="Pp3c17_7510V3.1">
    <property type="protein sequence ID" value="Pp3c17_7510V3.1"/>
    <property type="gene ID" value="Pp3c17_7510"/>
</dbReference>
<dbReference type="RefSeq" id="XP_024401144.1">
    <property type="nucleotide sequence ID" value="XM_024545376.2"/>
</dbReference>
<feature type="transmembrane region" description="Helical" evidence="2">
    <location>
        <begin position="362"/>
        <end position="386"/>
    </location>
</feature>
<reference evidence="4 6" key="1">
    <citation type="journal article" date="2008" name="Science">
        <title>The Physcomitrella genome reveals evolutionary insights into the conquest of land by plants.</title>
        <authorList>
            <person name="Rensing S."/>
            <person name="Lang D."/>
            <person name="Zimmer A."/>
            <person name="Terry A."/>
            <person name="Salamov A."/>
            <person name="Shapiro H."/>
            <person name="Nishiyama T."/>
            <person name="Perroud P.-F."/>
            <person name="Lindquist E."/>
            <person name="Kamisugi Y."/>
            <person name="Tanahashi T."/>
            <person name="Sakakibara K."/>
            <person name="Fujita T."/>
            <person name="Oishi K."/>
            <person name="Shin-I T."/>
            <person name="Kuroki Y."/>
            <person name="Toyoda A."/>
            <person name="Suzuki Y."/>
            <person name="Hashimoto A."/>
            <person name="Yamaguchi K."/>
            <person name="Sugano A."/>
            <person name="Kohara Y."/>
            <person name="Fujiyama A."/>
            <person name="Anterola A."/>
            <person name="Aoki S."/>
            <person name="Ashton N."/>
            <person name="Barbazuk W.B."/>
            <person name="Barker E."/>
            <person name="Bennetzen J."/>
            <person name="Bezanilla M."/>
            <person name="Blankenship R."/>
            <person name="Cho S.H."/>
            <person name="Dutcher S."/>
            <person name="Estelle M."/>
            <person name="Fawcett J.A."/>
            <person name="Gundlach H."/>
            <person name="Hanada K."/>
            <person name="Heyl A."/>
            <person name="Hicks K.A."/>
            <person name="Hugh J."/>
            <person name="Lohr M."/>
            <person name="Mayer K."/>
            <person name="Melkozernov A."/>
            <person name="Murata T."/>
            <person name="Nelson D."/>
            <person name="Pils B."/>
            <person name="Prigge M."/>
            <person name="Reiss B."/>
            <person name="Renner T."/>
            <person name="Rombauts S."/>
            <person name="Rushton P."/>
            <person name="Sanderfoot A."/>
            <person name="Schween G."/>
            <person name="Shiu S.-H."/>
            <person name="Stueber K."/>
            <person name="Theodoulou F.L."/>
            <person name="Tu H."/>
            <person name="Van de Peer Y."/>
            <person name="Verrier P.J."/>
            <person name="Waters E."/>
            <person name="Wood A."/>
            <person name="Yang L."/>
            <person name="Cove D."/>
            <person name="Cuming A."/>
            <person name="Hasebe M."/>
            <person name="Lucas S."/>
            <person name="Mishler D.B."/>
            <person name="Reski R."/>
            <person name="Grigoriev I."/>
            <person name="Quatrano R.S."/>
            <person name="Boore J.L."/>
        </authorList>
    </citation>
    <scope>NUCLEOTIDE SEQUENCE [LARGE SCALE GENOMIC DNA]</scope>
    <source>
        <strain evidence="5 6">cv. Gransden 2004</strain>
    </source>
</reference>
<feature type="domain" description="VTT" evidence="3">
    <location>
        <begin position="267"/>
        <end position="385"/>
    </location>
</feature>
<dbReference type="EnsemblPlants" id="Pp3c17_7510V3.2">
    <property type="protein sequence ID" value="Pp3c17_7510V3.2"/>
    <property type="gene ID" value="Pp3c17_7510"/>
</dbReference>
<reference evidence="5" key="3">
    <citation type="submission" date="2020-12" db="UniProtKB">
        <authorList>
            <consortium name="EnsemblPlants"/>
        </authorList>
    </citation>
    <scope>IDENTIFICATION</scope>
</reference>
<feature type="region of interest" description="Disordered" evidence="1">
    <location>
        <begin position="151"/>
        <end position="170"/>
    </location>
</feature>
<dbReference type="EMBL" id="ABEU02000017">
    <property type="protein sequence ID" value="PNR35924.1"/>
    <property type="molecule type" value="Genomic_DNA"/>
</dbReference>
<dbReference type="Gramene" id="Pp3c17_7510V3.2">
    <property type="protein sequence ID" value="Pp3c17_7510V3.2"/>
    <property type="gene ID" value="Pp3c17_7510"/>
</dbReference>
<feature type="transmembrane region" description="Helical" evidence="2">
    <location>
        <begin position="250"/>
        <end position="270"/>
    </location>
</feature>
<dbReference type="InterPro" id="IPR032816">
    <property type="entry name" value="VTT_dom"/>
</dbReference>
<dbReference type="InterPro" id="IPR053240">
    <property type="entry name" value="VTT_domain"/>
</dbReference>
<organism evidence="4">
    <name type="scientific">Physcomitrium patens</name>
    <name type="common">Spreading-leaved earth moss</name>
    <name type="synonym">Physcomitrella patens</name>
    <dbReference type="NCBI Taxonomy" id="3218"/>
    <lineage>
        <taxon>Eukaryota</taxon>
        <taxon>Viridiplantae</taxon>
        <taxon>Streptophyta</taxon>
        <taxon>Embryophyta</taxon>
        <taxon>Bryophyta</taxon>
        <taxon>Bryophytina</taxon>
        <taxon>Bryopsida</taxon>
        <taxon>Funariidae</taxon>
        <taxon>Funariales</taxon>
        <taxon>Funariaceae</taxon>
        <taxon>Physcomitrium</taxon>
    </lineage>
</organism>